<feature type="transmembrane region" description="Helical" evidence="2">
    <location>
        <begin position="115"/>
        <end position="134"/>
    </location>
</feature>
<keyword evidence="2" id="KW-0472">Membrane</keyword>
<evidence type="ECO:0000313" key="3">
    <source>
        <dbReference type="EMBL" id="ORE20903.1"/>
    </source>
</evidence>
<evidence type="ECO:0000256" key="1">
    <source>
        <dbReference type="SAM" id="MobiDB-lite"/>
    </source>
</evidence>
<dbReference type="EMBL" id="KV921287">
    <property type="protein sequence ID" value="ORE20903.1"/>
    <property type="molecule type" value="Genomic_DNA"/>
</dbReference>
<name>A0A1X0S9C2_RHIZD</name>
<evidence type="ECO:0000256" key="2">
    <source>
        <dbReference type="SAM" id="Phobius"/>
    </source>
</evidence>
<keyword evidence="2" id="KW-1133">Transmembrane helix</keyword>
<keyword evidence="2" id="KW-0812">Transmembrane</keyword>
<dbReference type="Proteomes" id="UP000242381">
    <property type="component" value="Unassembled WGS sequence"/>
</dbReference>
<feature type="region of interest" description="Disordered" evidence="1">
    <location>
        <begin position="1"/>
        <end position="21"/>
    </location>
</feature>
<organism evidence="3 4">
    <name type="scientific">Rhizopus microsporus</name>
    <dbReference type="NCBI Taxonomy" id="58291"/>
    <lineage>
        <taxon>Eukaryota</taxon>
        <taxon>Fungi</taxon>
        <taxon>Fungi incertae sedis</taxon>
        <taxon>Mucoromycota</taxon>
        <taxon>Mucoromycotina</taxon>
        <taxon>Mucoromycetes</taxon>
        <taxon>Mucorales</taxon>
        <taxon>Mucorineae</taxon>
        <taxon>Rhizopodaceae</taxon>
        <taxon>Rhizopus</taxon>
    </lineage>
</organism>
<sequence>MKRHSTLSSLERPSKGAKPNEYTIAPIQEVDYSCTVNQEGTSSSSKQKALKEAKCLSCRLTTHARSTSNLCPNKKAKVPVCSPGERVENFVIKMSLPNVCNNQQLVQYIKNLADYTIKVLFVGSLFVNFIFIKVSSSLRLYDLG</sequence>
<dbReference type="VEuPathDB" id="FungiDB:BCV72DRAFT_245833"/>
<accession>A0A1X0S9C2</accession>
<protein>
    <submittedName>
        <fullName evidence="3">Uncharacterized protein</fullName>
    </submittedName>
</protein>
<reference evidence="3 4" key="1">
    <citation type="journal article" date="2016" name="Proc. Natl. Acad. Sci. U.S.A.">
        <title>Lipid metabolic changes in an early divergent fungus govern the establishment of a mutualistic symbiosis with endobacteria.</title>
        <authorList>
            <person name="Lastovetsky O.A."/>
            <person name="Gaspar M.L."/>
            <person name="Mondo S.J."/>
            <person name="LaButti K.M."/>
            <person name="Sandor L."/>
            <person name="Grigoriev I.V."/>
            <person name="Henry S.A."/>
            <person name="Pawlowska T.E."/>
        </authorList>
    </citation>
    <scope>NUCLEOTIDE SEQUENCE [LARGE SCALE GENOMIC DNA]</scope>
    <source>
        <strain evidence="3 4">ATCC 11559</strain>
    </source>
</reference>
<evidence type="ECO:0000313" key="4">
    <source>
        <dbReference type="Proteomes" id="UP000242381"/>
    </source>
</evidence>
<gene>
    <name evidence="3" type="ORF">BCV71DRAFT_261685</name>
</gene>
<feature type="compositionally biased region" description="Polar residues" evidence="1">
    <location>
        <begin position="1"/>
        <end position="11"/>
    </location>
</feature>
<dbReference type="AlphaFoldDB" id="A0A1X0S9C2"/>
<proteinExistence type="predicted"/>